<accession>A0ABV5NPY8</accession>
<organism evidence="2 3">
    <name type="scientific">Nonomuraea salmonea</name>
    <dbReference type="NCBI Taxonomy" id="46181"/>
    <lineage>
        <taxon>Bacteria</taxon>
        <taxon>Bacillati</taxon>
        <taxon>Actinomycetota</taxon>
        <taxon>Actinomycetes</taxon>
        <taxon>Streptosporangiales</taxon>
        <taxon>Streptosporangiaceae</taxon>
        <taxon>Nonomuraea</taxon>
    </lineage>
</organism>
<dbReference type="RefSeq" id="WP_379483813.1">
    <property type="nucleotide sequence ID" value="NZ_JBHMCF010000025.1"/>
</dbReference>
<sequence>MRSTTSLDELSEDLHPSSAAPLSEEEVRGLEDLVQASLPGEFRSFLLRFGLGAHPGLVIDLEWITEWTLRERQACEGAPWLAVSASDPFPITEADAARLPRLAPPILTSPRPTPGTMLLRDHGSSLVSILALNGDLAGTVWMTDQRWGETYWWPSAPWIHDHRWGYVHCGWTTPIPFLDWYIGWTRPPV</sequence>
<dbReference type="SUPFAM" id="SSF160631">
    <property type="entry name" value="SMI1/KNR4-like"/>
    <property type="match status" value="1"/>
</dbReference>
<dbReference type="Proteomes" id="UP001589568">
    <property type="component" value="Unassembled WGS sequence"/>
</dbReference>
<comment type="caution">
    <text evidence="2">The sequence shown here is derived from an EMBL/GenBank/DDBJ whole genome shotgun (WGS) entry which is preliminary data.</text>
</comment>
<dbReference type="EMBL" id="JBHMCF010000025">
    <property type="protein sequence ID" value="MFB9472373.1"/>
    <property type="molecule type" value="Genomic_DNA"/>
</dbReference>
<proteinExistence type="predicted"/>
<keyword evidence="3" id="KW-1185">Reference proteome</keyword>
<feature type="region of interest" description="Disordered" evidence="1">
    <location>
        <begin position="1"/>
        <end position="25"/>
    </location>
</feature>
<evidence type="ECO:0008006" key="4">
    <source>
        <dbReference type="Google" id="ProtNLM"/>
    </source>
</evidence>
<protein>
    <recommendedName>
        <fullName evidence="4">SMI1/KNR4 family protein</fullName>
    </recommendedName>
</protein>
<reference evidence="2 3" key="1">
    <citation type="submission" date="2024-09" db="EMBL/GenBank/DDBJ databases">
        <authorList>
            <person name="Sun Q."/>
            <person name="Mori K."/>
        </authorList>
    </citation>
    <scope>NUCLEOTIDE SEQUENCE [LARGE SCALE GENOMIC DNA]</scope>
    <source>
        <strain evidence="2 3">JCM 3324</strain>
    </source>
</reference>
<evidence type="ECO:0000313" key="3">
    <source>
        <dbReference type="Proteomes" id="UP001589568"/>
    </source>
</evidence>
<evidence type="ECO:0000313" key="2">
    <source>
        <dbReference type="EMBL" id="MFB9472373.1"/>
    </source>
</evidence>
<dbReference type="InterPro" id="IPR037883">
    <property type="entry name" value="Knr4/Smi1-like_sf"/>
</dbReference>
<name>A0ABV5NPY8_9ACTN</name>
<evidence type="ECO:0000256" key="1">
    <source>
        <dbReference type="SAM" id="MobiDB-lite"/>
    </source>
</evidence>
<gene>
    <name evidence="2" type="ORF">ACFFR3_22925</name>
</gene>